<proteinExistence type="predicted"/>
<organism evidence="2 3">
    <name type="scientific">Trypanosoma theileri</name>
    <dbReference type="NCBI Taxonomy" id="67003"/>
    <lineage>
        <taxon>Eukaryota</taxon>
        <taxon>Discoba</taxon>
        <taxon>Euglenozoa</taxon>
        <taxon>Kinetoplastea</taxon>
        <taxon>Metakinetoplastina</taxon>
        <taxon>Trypanosomatida</taxon>
        <taxon>Trypanosomatidae</taxon>
        <taxon>Trypanosoma</taxon>
    </lineage>
</organism>
<dbReference type="RefSeq" id="XP_028884277.1">
    <property type="nucleotide sequence ID" value="XM_029024500.1"/>
</dbReference>
<dbReference type="InterPro" id="IPR036770">
    <property type="entry name" value="Ankyrin_rpt-contain_sf"/>
</dbReference>
<comment type="caution">
    <text evidence="2">The sequence shown here is derived from an EMBL/GenBank/DDBJ whole genome shotgun (WGS) entry which is preliminary data.</text>
</comment>
<accession>A0A1X0P032</accession>
<gene>
    <name evidence="2" type="ORF">TM35_000092610</name>
</gene>
<keyword evidence="3" id="KW-1185">Reference proteome</keyword>
<dbReference type="Pfam" id="PF12796">
    <property type="entry name" value="Ank_2"/>
    <property type="match status" value="1"/>
</dbReference>
<dbReference type="SMART" id="SM00248">
    <property type="entry name" value="ANK"/>
    <property type="match status" value="2"/>
</dbReference>
<dbReference type="EMBL" id="NBCO01000009">
    <property type="protein sequence ID" value="ORC90211.1"/>
    <property type="molecule type" value="Genomic_DNA"/>
</dbReference>
<feature type="compositionally biased region" description="Polar residues" evidence="1">
    <location>
        <begin position="30"/>
        <end position="45"/>
    </location>
</feature>
<dbReference type="InterPro" id="IPR002110">
    <property type="entry name" value="Ankyrin_rpt"/>
</dbReference>
<evidence type="ECO:0000256" key="1">
    <source>
        <dbReference type="SAM" id="MobiDB-lite"/>
    </source>
</evidence>
<dbReference type="AlphaFoldDB" id="A0A1X0P032"/>
<dbReference type="GeneID" id="39984280"/>
<protein>
    <submittedName>
        <fullName evidence="2">Uncharacterized protein</fullName>
    </submittedName>
</protein>
<sequence length="619" mass="68667">MQKPLSEEERAAKEARLNELREQMNARGEVSSSTPAAHNESINTCENNDEVSSSENEDWEDEFMREMEREQENGGPAVCMYTQEMGELMGETVETGANARRCTVGDFELLRLAKMGDLVSFTEFASLMGMDPVNFRDNHERNALHYAADSGSLPMLKYLIEKKIPFTTDEKMMTPLDIAALNKHEEAVELLLKEFPQAAQVMKSHEDAVEAFMRQPPKFTMSKPVPPPLQDSRPRAFWKSDKEGANTLNTMNEVKVSQLHDAQHDLVVSTLKDMSLTRDSHGLHNWLPPSEPTTLAAVLPQATIVGAMRTSNEEEVLTGTVLAVPLGGSLIGKKGAVKISNPFLITQLAVHPSVRGANIAALMMIELEKLIKNAGGSAVVFRSSLQLPVQAIGLVKWSRRAIAPCSVFKRRYATEVFPDFFQYDDVLRADVITKNALTKVFHAQKATHSKGWCIVDRSNSDQVKLVYEFMQSNVPNMFELAYLPSTEEDVLASVITDGLSSFVYVSPTTGAITDLVVLRVRDSVGKNDDSKSLAQCVYAIFTSFKGAEKAEEVLVLAELLKCETVLIPNMFGFVDSDLSKAMFEELLLCREYLYVLKSKTESVMPPTPLSKVAISCAFI</sequence>
<feature type="region of interest" description="Disordered" evidence="1">
    <location>
        <begin position="1"/>
        <end position="57"/>
    </location>
</feature>
<feature type="compositionally biased region" description="Basic and acidic residues" evidence="1">
    <location>
        <begin position="1"/>
        <end position="24"/>
    </location>
</feature>
<evidence type="ECO:0000313" key="2">
    <source>
        <dbReference type="EMBL" id="ORC90211.1"/>
    </source>
</evidence>
<dbReference type="SUPFAM" id="SSF48403">
    <property type="entry name" value="Ankyrin repeat"/>
    <property type="match status" value="1"/>
</dbReference>
<dbReference type="Proteomes" id="UP000192257">
    <property type="component" value="Unassembled WGS sequence"/>
</dbReference>
<name>A0A1X0P032_9TRYP</name>
<evidence type="ECO:0000313" key="3">
    <source>
        <dbReference type="Proteomes" id="UP000192257"/>
    </source>
</evidence>
<dbReference type="OrthoDB" id="426293at2759"/>
<dbReference type="Gene3D" id="1.25.40.20">
    <property type="entry name" value="Ankyrin repeat-containing domain"/>
    <property type="match status" value="1"/>
</dbReference>
<dbReference type="VEuPathDB" id="TriTrypDB:TM35_000092610"/>
<reference evidence="2 3" key="1">
    <citation type="submission" date="2017-03" db="EMBL/GenBank/DDBJ databases">
        <title>An alternative strategy for trypanosome survival in the mammalian bloodstream revealed through genome and transcriptome analysis of the ubiquitous bovine parasite Trypanosoma (Megatrypanum) theileri.</title>
        <authorList>
            <person name="Kelly S."/>
            <person name="Ivens A."/>
            <person name="Mott A."/>
            <person name="O'Neill E."/>
            <person name="Emms D."/>
            <person name="Macleod O."/>
            <person name="Voorheis P."/>
            <person name="Matthews J."/>
            <person name="Matthews K."/>
            <person name="Carrington M."/>
        </authorList>
    </citation>
    <scope>NUCLEOTIDE SEQUENCE [LARGE SCALE GENOMIC DNA]</scope>
    <source>
        <strain evidence="2">Edinburgh</strain>
    </source>
</reference>